<gene>
    <name evidence="1" type="ORF">PMAYCL1PPCAC_30154</name>
</gene>
<keyword evidence="2" id="KW-1185">Reference proteome</keyword>
<organism evidence="1 2">
    <name type="scientific">Pristionchus mayeri</name>
    <dbReference type="NCBI Taxonomy" id="1317129"/>
    <lineage>
        <taxon>Eukaryota</taxon>
        <taxon>Metazoa</taxon>
        <taxon>Ecdysozoa</taxon>
        <taxon>Nematoda</taxon>
        <taxon>Chromadorea</taxon>
        <taxon>Rhabditida</taxon>
        <taxon>Rhabditina</taxon>
        <taxon>Diplogasteromorpha</taxon>
        <taxon>Diplogasteroidea</taxon>
        <taxon>Neodiplogasteridae</taxon>
        <taxon>Pristionchus</taxon>
    </lineage>
</organism>
<comment type="caution">
    <text evidence="1">The sequence shown here is derived from an EMBL/GenBank/DDBJ whole genome shotgun (WGS) entry which is preliminary data.</text>
</comment>
<name>A0AAN5DBD2_9BILA</name>
<protein>
    <submittedName>
        <fullName evidence="1">Uncharacterized protein</fullName>
    </submittedName>
</protein>
<accession>A0AAN5DBD2</accession>
<feature type="non-terminal residue" evidence="1">
    <location>
        <position position="1"/>
    </location>
</feature>
<reference evidence="2" key="1">
    <citation type="submission" date="2022-10" db="EMBL/GenBank/DDBJ databases">
        <title>Genome assembly of Pristionchus species.</title>
        <authorList>
            <person name="Yoshida K."/>
            <person name="Sommer R.J."/>
        </authorList>
    </citation>
    <scope>NUCLEOTIDE SEQUENCE [LARGE SCALE GENOMIC DNA]</scope>
    <source>
        <strain evidence="2">RS5460</strain>
    </source>
</reference>
<proteinExistence type="predicted"/>
<dbReference type="EMBL" id="BTRK01000006">
    <property type="protein sequence ID" value="GMR59959.1"/>
    <property type="molecule type" value="Genomic_DNA"/>
</dbReference>
<dbReference type="Proteomes" id="UP001328107">
    <property type="component" value="Unassembled WGS sequence"/>
</dbReference>
<evidence type="ECO:0000313" key="1">
    <source>
        <dbReference type="EMBL" id="GMR59959.1"/>
    </source>
</evidence>
<sequence>AETAFELRLTSRLLRKIVDENAKMRATFSMVEKLEIIVSSQLQLNIIPYISLYVPECKSNLFELFLKLHHFPTQLVEKINPR</sequence>
<dbReference type="AlphaFoldDB" id="A0AAN5DBD2"/>
<evidence type="ECO:0000313" key="2">
    <source>
        <dbReference type="Proteomes" id="UP001328107"/>
    </source>
</evidence>